<keyword evidence="3" id="KW-0548">Nucleotidyltransferase</keyword>
<gene>
    <name evidence="11" type="ORF">Tci_032440</name>
</gene>
<evidence type="ECO:0000256" key="9">
    <source>
        <dbReference type="SAM" id="MobiDB-lite"/>
    </source>
</evidence>
<dbReference type="GO" id="GO:0003964">
    <property type="term" value="F:RNA-directed DNA polymerase activity"/>
    <property type="evidence" value="ECO:0007669"/>
    <property type="project" value="UniProtKB-KW"/>
</dbReference>
<keyword evidence="7" id="KW-0695">RNA-directed DNA polymerase</keyword>
<keyword evidence="4" id="KW-0540">Nuclease</keyword>
<sequence>MGANGGVEGFNGNVEGANRGAADFSTIIAQQLKNLLFAMLAQVGNQGNVGNQDGNVVNENVQENVGNVLVNGNCVGCSYKEFLACNPKKYDRIEPSELGFRYEIEIASGQLVDIDKAEIICHEKVVRIPLLDAKVLRVLVERPEEKVRLLMSTKASDKKQGEIVVVRDFPKELPRQLKELQDKVSFDEVRRLGEHRSRYHQLRVHEDDIPKTVFRTRYGHFEFTVMPFGLTNAPAGEEQELEFQTLKDKLYNTPVLALSDGLENFVVYCDASGVRLGCVLMQRELFSDYDCEIRYHPGKANVVADALSRNERVKPKRDYIKGLDEMIEHRSDGTLYYLDQIWVPLKGDGRTLIMDEAYKSKYSVHPGADKMYYDLRDRHDTIWVIVDRLTKSAYFLLMRKDYKMDRLARLYLNEIVARHGVLISIISHRDSHFTSRFWQSMQEALGTRLDMSTTYHPQTDGQSERTIQTLEDMLRAKCRSPIMWAEVREGQLIGPELVQETTKKISQIKDRLKAARTMAYRLNLPEELNVVHDTFHVPNLKKCLADPTLQVPLDVTRVDAKLNFVEEPVEILDREFKNLKRSRISIVKLQIKNSFLFVQHQNSTSPLLSPLSPDQTRTNSRFGTPPSASGDSPPVSEFDSGNRAATATAAIGNRRHCHRRPPAHPFCCVYLLEGRIETVDSDGHLRSCPSGLGGVGGYRGTKSFNRVAGSRRIRVGSWNIGSLTSKLFELYDSVGRHKVDIACFQKTKWKGSRAREGNGYKLWYSGPSKARNGVGVMVAERLKDDVVRVTRRSDQIMAISVVIDGEAVNVISAYAPQVVLSDVDKKRFWDALDELVRECPADERLIIEGDLNGHVEAAANGYVGVHGGFGFGDRNKEGRTILEGDLKSCKDCRAFPRETCSSRHRLVIVDVLFEKRRHKREATGRPRILWKNLKGEAVENFRANVSEKVSALEDVMSARNADPMWNTFADVIRDVAKDSLSVANKSARTYSTYRESWWFCEEVQTKVATKQSRFKELLACRDGIQEDIDLAKERFKAAKREAKIAVAQAKDEAYEDLPERSKEVGSSRQKMHYDCYYSRINQGEVRDALQRMGRNKAVGPDRFLLKLRERRLRRDTRVSENQFSFMPRRSTTEAIHLLKSLMKKYRERQRDLHMDFLDLEKAYDSVPRKLVWRTLRDKGTPKRYSRVIKDMYVGVKTRVRTAMGNTEFFLVEVGLHQEEGLNKKIKRNEVAHQEVDIRIRDRILQPNESFRYLGSVIHRSGRIDEDVAHRIGVAQANRVKVVELRMLSWTCGKTMVDMIPNGVFRAELDVDSIIDKMREGRLRWFRHVRRRPQYVPVKRVGAMLVEGSRKKGRPKRRWVDRFKQDMKELILSEDMTSDRNA</sequence>
<dbReference type="InterPro" id="IPR041577">
    <property type="entry name" value="RT_RNaseH_2"/>
</dbReference>
<evidence type="ECO:0000256" key="4">
    <source>
        <dbReference type="ARBA" id="ARBA00022722"/>
    </source>
</evidence>
<dbReference type="InterPro" id="IPR001584">
    <property type="entry name" value="Integrase_cat-core"/>
</dbReference>
<dbReference type="PANTHER" id="PTHR34072:SF52">
    <property type="entry name" value="RIBONUCLEASE H"/>
    <property type="match status" value="1"/>
</dbReference>
<dbReference type="Gene3D" id="3.30.420.10">
    <property type="entry name" value="Ribonuclease H-like superfamily/Ribonuclease H"/>
    <property type="match status" value="1"/>
</dbReference>
<accession>A0A6L2LIR9</accession>
<evidence type="ECO:0000256" key="1">
    <source>
        <dbReference type="ARBA" id="ARBA00022670"/>
    </source>
</evidence>
<dbReference type="PANTHER" id="PTHR34072">
    <property type="entry name" value="ENZYMATIC POLYPROTEIN-RELATED"/>
    <property type="match status" value="1"/>
</dbReference>
<evidence type="ECO:0000313" key="11">
    <source>
        <dbReference type="EMBL" id="GEU60462.1"/>
    </source>
</evidence>
<comment type="caution">
    <text evidence="11">The sequence shown here is derived from an EMBL/GenBank/DDBJ whole genome shotgun (WGS) entry which is preliminary data.</text>
</comment>
<evidence type="ECO:0000256" key="6">
    <source>
        <dbReference type="ARBA" id="ARBA00022801"/>
    </source>
</evidence>
<dbReference type="GO" id="GO:0004519">
    <property type="term" value="F:endonuclease activity"/>
    <property type="evidence" value="ECO:0007669"/>
    <property type="project" value="UniProtKB-KW"/>
</dbReference>
<feature type="compositionally biased region" description="Polar residues" evidence="9">
    <location>
        <begin position="614"/>
        <end position="630"/>
    </location>
</feature>
<evidence type="ECO:0000256" key="7">
    <source>
        <dbReference type="ARBA" id="ARBA00022918"/>
    </source>
</evidence>
<dbReference type="InterPro" id="IPR036397">
    <property type="entry name" value="RNaseH_sf"/>
</dbReference>
<protein>
    <submittedName>
        <fullName evidence="11">Craniofacial development protein 2-like</fullName>
    </submittedName>
</protein>
<dbReference type="SUPFAM" id="SSF53098">
    <property type="entry name" value="Ribonuclease H-like"/>
    <property type="match status" value="1"/>
</dbReference>
<name>A0A6L2LIR9_TANCI</name>
<dbReference type="GO" id="GO:0015074">
    <property type="term" value="P:DNA integration"/>
    <property type="evidence" value="ECO:0007669"/>
    <property type="project" value="InterPro"/>
</dbReference>
<feature type="coiled-coil region" evidence="8">
    <location>
        <begin position="1021"/>
        <end position="1052"/>
    </location>
</feature>
<keyword evidence="5" id="KW-0255">Endonuclease</keyword>
<feature type="region of interest" description="Disordered" evidence="9">
    <location>
        <begin position="605"/>
        <end position="642"/>
    </location>
</feature>
<evidence type="ECO:0000256" key="2">
    <source>
        <dbReference type="ARBA" id="ARBA00022679"/>
    </source>
</evidence>
<evidence type="ECO:0000256" key="5">
    <source>
        <dbReference type="ARBA" id="ARBA00022759"/>
    </source>
</evidence>
<dbReference type="Gene3D" id="3.10.10.10">
    <property type="entry name" value="HIV Type 1 Reverse Transcriptase, subunit A, domain 1"/>
    <property type="match status" value="1"/>
</dbReference>
<evidence type="ECO:0000256" key="8">
    <source>
        <dbReference type="SAM" id="Coils"/>
    </source>
</evidence>
<dbReference type="Pfam" id="PF17919">
    <property type="entry name" value="RT_RNaseH_2"/>
    <property type="match status" value="1"/>
</dbReference>
<dbReference type="GO" id="GO:0006508">
    <property type="term" value="P:proteolysis"/>
    <property type="evidence" value="ECO:0007669"/>
    <property type="project" value="UniProtKB-KW"/>
</dbReference>
<dbReference type="Gene3D" id="3.60.10.10">
    <property type="entry name" value="Endonuclease/exonuclease/phosphatase"/>
    <property type="match status" value="1"/>
</dbReference>
<evidence type="ECO:0000259" key="10">
    <source>
        <dbReference type="PROSITE" id="PS50994"/>
    </source>
</evidence>
<evidence type="ECO:0000256" key="3">
    <source>
        <dbReference type="ARBA" id="ARBA00022695"/>
    </source>
</evidence>
<dbReference type="PROSITE" id="PS50994">
    <property type="entry name" value="INTEGRASE"/>
    <property type="match status" value="1"/>
</dbReference>
<dbReference type="EMBL" id="BKCJ010004338">
    <property type="protein sequence ID" value="GEU60462.1"/>
    <property type="molecule type" value="Genomic_DNA"/>
</dbReference>
<dbReference type="GO" id="GO:0003676">
    <property type="term" value="F:nucleic acid binding"/>
    <property type="evidence" value="ECO:0007669"/>
    <property type="project" value="InterPro"/>
</dbReference>
<dbReference type="InterPro" id="IPR012337">
    <property type="entry name" value="RNaseH-like_sf"/>
</dbReference>
<keyword evidence="2" id="KW-0808">Transferase</keyword>
<proteinExistence type="predicted"/>
<dbReference type="FunFam" id="3.10.10.10:FF:000007">
    <property type="entry name" value="Retrovirus-related Pol polyprotein from transposon 17.6-like Protein"/>
    <property type="match status" value="1"/>
</dbReference>
<dbReference type="SUPFAM" id="SSF56219">
    <property type="entry name" value="DNase I-like"/>
    <property type="match status" value="1"/>
</dbReference>
<keyword evidence="1" id="KW-0645">Protease</keyword>
<feature type="domain" description="Integrase catalytic" evidence="10">
    <location>
        <begin position="340"/>
        <end position="533"/>
    </location>
</feature>
<keyword evidence="8" id="KW-0175">Coiled coil</keyword>
<dbReference type="InterPro" id="IPR043502">
    <property type="entry name" value="DNA/RNA_pol_sf"/>
</dbReference>
<reference evidence="11" key="1">
    <citation type="journal article" date="2019" name="Sci. Rep.">
        <title>Draft genome of Tanacetum cinerariifolium, the natural source of mosquito coil.</title>
        <authorList>
            <person name="Yamashiro T."/>
            <person name="Shiraishi A."/>
            <person name="Satake H."/>
            <person name="Nakayama K."/>
        </authorList>
    </citation>
    <scope>NUCLEOTIDE SEQUENCE</scope>
</reference>
<keyword evidence="6" id="KW-0378">Hydrolase</keyword>
<dbReference type="SUPFAM" id="SSF56672">
    <property type="entry name" value="DNA/RNA polymerases"/>
    <property type="match status" value="1"/>
</dbReference>
<dbReference type="InterPro" id="IPR036691">
    <property type="entry name" value="Endo/exonu/phosph_ase_sf"/>
</dbReference>
<dbReference type="GO" id="GO:0008233">
    <property type="term" value="F:peptidase activity"/>
    <property type="evidence" value="ECO:0007669"/>
    <property type="project" value="UniProtKB-KW"/>
</dbReference>
<organism evidence="11">
    <name type="scientific">Tanacetum cinerariifolium</name>
    <name type="common">Dalmatian daisy</name>
    <name type="synonym">Chrysanthemum cinerariifolium</name>
    <dbReference type="NCBI Taxonomy" id="118510"/>
    <lineage>
        <taxon>Eukaryota</taxon>
        <taxon>Viridiplantae</taxon>
        <taxon>Streptophyta</taxon>
        <taxon>Embryophyta</taxon>
        <taxon>Tracheophyta</taxon>
        <taxon>Spermatophyta</taxon>
        <taxon>Magnoliopsida</taxon>
        <taxon>eudicotyledons</taxon>
        <taxon>Gunneridae</taxon>
        <taxon>Pentapetalae</taxon>
        <taxon>asterids</taxon>
        <taxon>campanulids</taxon>
        <taxon>Asterales</taxon>
        <taxon>Asteraceae</taxon>
        <taxon>Asteroideae</taxon>
        <taxon>Anthemideae</taxon>
        <taxon>Anthemidinae</taxon>
        <taxon>Tanacetum</taxon>
    </lineage>
</organism>